<dbReference type="EMBL" id="JASJND010000003">
    <property type="protein sequence ID" value="MDJ1113786.1"/>
    <property type="molecule type" value="Genomic_DNA"/>
</dbReference>
<proteinExistence type="predicted"/>
<evidence type="ECO:0000313" key="1">
    <source>
        <dbReference type="EMBL" id="MDJ1113786.1"/>
    </source>
</evidence>
<protein>
    <submittedName>
        <fullName evidence="1">Uncharacterized protein</fullName>
    </submittedName>
</protein>
<name>A0ABT6ZC93_9MICO</name>
<dbReference type="RefSeq" id="WP_283715258.1">
    <property type="nucleotide sequence ID" value="NZ_JASJND010000003.1"/>
</dbReference>
<gene>
    <name evidence="1" type="ORF">QNI14_04905</name>
</gene>
<comment type="caution">
    <text evidence="1">The sequence shown here is derived from an EMBL/GenBank/DDBJ whole genome shotgun (WGS) entry which is preliminary data.</text>
</comment>
<sequence>MTITNDTRLSAITVPKAEHLDWIRVHPEILQIAPDWTTEIDLYFEGDGSVGIAYDGTWGEVQLGTAAIWRAGEVRAADDGLVVLYFKADDLNPTEADLREYARSFNDAADAVARASKAGA</sequence>
<accession>A0ABT6ZC93</accession>
<evidence type="ECO:0000313" key="2">
    <source>
        <dbReference type="Proteomes" id="UP001321481"/>
    </source>
</evidence>
<keyword evidence="2" id="KW-1185">Reference proteome</keyword>
<organism evidence="1 2">
    <name type="scientific">Microbacterium dauci</name>
    <dbReference type="NCBI Taxonomy" id="3048008"/>
    <lineage>
        <taxon>Bacteria</taxon>
        <taxon>Bacillati</taxon>
        <taxon>Actinomycetota</taxon>
        <taxon>Actinomycetes</taxon>
        <taxon>Micrococcales</taxon>
        <taxon>Microbacteriaceae</taxon>
        <taxon>Microbacterium</taxon>
    </lineage>
</organism>
<reference evidence="1 2" key="1">
    <citation type="submission" date="2023-05" db="EMBL/GenBank/DDBJ databases">
        <title>Microbacterium dauci sp.nov., Isolated from Carrot Rhizosphere Soil.</title>
        <authorList>
            <person name="Xiao Z."/>
            <person name="Zheng J."/>
        </authorList>
    </citation>
    <scope>NUCLEOTIDE SEQUENCE [LARGE SCALE GENOMIC DNA]</scope>
    <source>
        <strain evidence="1 2">LX3-4</strain>
    </source>
</reference>
<dbReference type="Proteomes" id="UP001321481">
    <property type="component" value="Unassembled WGS sequence"/>
</dbReference>